<dbReference type="AlphaFoldDB" id="A0A2U8FR60"/>
<dbReference type="GO" id="GO:0047938">
    <property type="term" value="F:glucose-6-phosphate 1-epimerase activity"/>
    <property type="evidence" value="ECO:0007669"/>
    <property type="project" value="UniProtKB-UniRule"/>
</dbReference>
<evidence type="ECO:0000256" key="2">
    <source>
        <dbReference type="ARBA" id="ARBA00005866"/>
    </source>
</evidence>
<gene>
    <name evidence="6" type="ORF">DEH84_04650</name>
</gene>
<dbReference type="InterPro" id="IPR014718">
    <property type="entry name" value="GH-type_carb-bd"/>
</dbReference>
<proteinExistence type="inferred from homology"/>
<evidence type="ECO:0000256" key="1">
    <source>
        <dbReference type="ARBA" id="ARBA00001096"/>
    </source>
</evidence>
<dbReference type="GO" id="GO:0005737">
    <property type="term" value="C:cytoplasm"/>
    <property type="evidence" value="ECO:0007669"/>
    <property type="project" value="TreeGrafter"/>
</dbReference>
<dbReference type="GO" id="GO:0030246">
    <property type="term" value="F:carbohydrate binding"/>
    <property type="evidence" value="ECO:0007669"/>
    <property type="project" value="UniProtKB-UniRule"/>
</dbReference>
<feature type="active site" evidence="5">
    <location>
        <position position="260"/>
    </location>
</feature>
<organism evidence="6 7">
    <name type="scientific">Aquabacterium olei</name>
    <dbReference type="NCBI Taxonomy" id="1296669"/>
    <lineage>
        <taxon>Bacteria</taxon>
        <taxon>Pseudomonadati</taxon>
        <taxon>Pseudomonadota</taxon>
        <taxon>Betaproteobacteria</taxon>
        <taxon>Burkholderiales</taxon>
        <taxon>Aquabacterium</taxon>
    </lineage>
</organism>
<dbReference type="EMBL" id="CP029210">
    <property type="protein sequence ID" value="AWI52786.1"/>
    <property type="molecule type" value="Genomic_DNA"/>
</dbReference>
<evidence type="ECO:0000256" key="4">
    <source>
        <dbReference type="PIRNR" id="PIRNR016020"/>
    </source>
</evidence>
<evidence type="ECO:0000256" key="3">
    <source>
        <dbReference type="ARBA" id="ARBA00023235"/>
    </source>
</evidence>
<reference evidence="6 7" key="1">
    <citation type="submission" date="2018-05" db="EMBL/GenBank/DDBJ databases">
        <title>complete genome sequence of Aquabacterium olei NBRC 110486.</title>
        <authorList>
            <person name="Tang B."/>
            <person name="Chang J."/>
            <person name="Zhang L."/>
            <person name="Yang H."/>
        </authorList>
    </citation>
    <scope>NUCLEOTIDE SEQUENCE [LARGE SCALE GENOMIC DNA]</scope>
    <source>
        <strain evidence="6 7">NBRC 110486</strain>
    </source>
</reference>
<evidence type="ECO:0000313" key="7">
    <source>
        <dbReference type="Proteomes" id="UP000244892"/>
    </source>
</evidence>
<dbReference type="RefSeq" id="WP_109035197.1">
    <property type="nucleotide sequence ID" value="NZ_CP029210.1"/>
</dbReference>
<dbReference type="Proteomes" id="UP000244892">
    <property type="component" value="Chromosome"/>
</dbReference>
<keyword evidence="7" id="KW-1185">Reference proteome</keyword>
<evidence type="ECO:0000256" key="5">
    <source>
        <dbReference type="PIRSR" id="PIRSR016020-1"/>
    </source>
</evidence>
<dbReference type="PANTHER" id="PTHR11122:SF13">
    <property type="entry name" value="GLUCOSE-6-PHOSPHATE 1-EPIMERASE"/>
    <property type="match status" value="1"/>
</dbReference>
<dbReference type="InterPro" id="IPR008183">
    <property type="entry name" value="Aldose_1/G6P_1-epimerase"/>
</dbReference>
<dbReference type="PANTHER" id="PTHR11122">
    <property type="entry name" value="APOSPORY-ASSOCIATED PROTEIN C-RELATED"/>
    <property type="match status" value="1"/>
</dbReference>
<protein>
    <recommendedName>
        <fullName evidence="4">Putative glucose-6-phosphate 1-epimerase</fullName>
        <ecNumber evidence="4">5.1.3.15</ecNumber>
    </recommendedName>
</protein>
<dbReference type="OrthoDB" id="9790727at2"/>
<dbReference type="KEGG" id="aon:DEH84_04650"/>
<dbReference type="InterPro" id="IPR011013">
    <property type="entry name" value="Gal_mutarotase_sf_dom"/>
</dbReference>
<sequence>MSEPTFPMTQVLGQPAVQIQSPDGARATVLLHGGHVVSWIPAGGQEQLYLSPRAVAGEGQAVRGGVPVIFPQFEQRGPDVSLPRHGLARNRAWRLEGGHAGRDHAQATFVLQDDEATRAIWPHGFTLELTVSVSGGRLDLELFAENTGTTTWPFAAALHTYLAVSDLQQVRLQGLEGCRYVDSLLRTETIEDHPEKRFHGEIDRIYEKVPAGLLLRDGPRRLAIETEGLPDAVIWNPGPEKCAALKDMPPDGWQHMLCVEGARVFQPVTLGPQENWTGRQSFTLLSA</sequence>
<accession>A0A2U8FR60</accession>
<dbReference type="Pfam" id="PF01263">
    <property type="entry name" value="Aldose_epim"/>
    <property type="match status" value="1"/>
</dbReference>
<dbReference type="EC" id="5.1.3.15" evidence="4"/>
<comment type="catalytic activity">
    <reaction evidence="1">
        <text>alpha-D-glucose 6-phosphate = beta-D-glucose 6-phosphate</text>
        <dbReference type="Rhea" id="RHEA:16249"/>
        <dbReference type="ChEBI" id="CHEBI:58225"/>
        <dbReference type="ChEBI" id="CHEBI:58247"/>
        <dbReference type="EC" id="5.1.3.15"/>
    </reaction>
</comment>
<evidence type="ECO:0000313" key="6">
    <source>
        <dbReference type="EMBL" id="AWI52786.1"/>
    </source>
</evidence>
<dbReference type="GO" id="GO:0005975">
    <property type="term" value="P:carbohydrate metabolic process"/>
    <property type="evidence" value="ECO:0007669"/>
    <property type="project" value="InterPro"/>
</dbReference>
<dbReference type="CDD" id="cd09020">
    <property type="entry name" value="D-hex-6-P-epi_like"/>
    <property type="match status" value="1"/>
</dbReference>
<keyword evidence="3 4" id="KW-0413">Isomerase</keyword>
<feature type="active site" evidence="5">
    <location>
        <position position="159"/>
    </location>
</feature>
<dbReference type="Gene3D" id="2.70.98.10">
    <property type="match status" value="1"/>
</dbReference>
<name>A0A2U8FR60_9BURK</name>
<comment type="similarity">
    <text evidence="2 4">Belongs to the glucose-6-phosphate 1-epimerase family.</text>
</comment>
<dbReference type="PIRSF" id="PIRSF016020">
    <property type="entry name" value="PHexose_mutarotase"/>
    <property type="match status" value="1"/>
</dbReference>
<dbReference type="InterPro" id="IPR025532">
    <property type="entry name" value="G6P_1-epimerase"/>
</dbReference>
<dbReference type="SUPFAM" id="SSF74650">
    <property type="entry name" value="Galactose mutarotase-like"/>
    <property type="match status" value="1"/>
</dbReference>